<sequence length="878" mass="96151">MKIVSVKVLRGPNYWSARRTQLIVMKLDLEEAEELPTNKIPGFAERLEAALPSLYEHRCSEGRPGGFFERVKDGTWLGHVIEHVALELQTLAGMFCGYGRTRSADTPGVYHVVFAYQLEKAGLYAAEAAVCLVEALKNNVPYDLRKDVQLLAEIHRTEGMGPSTRSIIEAAERRQIPYKRLNSDSLILLGQGVHQKLLQAGMTGNTGSIAVELASDKEATRQILDDGFVPVPKGETVSSVEELRKTVAALGFPVVLKPLNANQGKGVTTNIQTMAKAVEAFEKAHTYGGRVIVERFIAGFDFRFLVINYSLVAVAKRTPALVEGNGKESIGQLIDQVNQQPDRGEDHEKNLTKIKVDAMTLAILEEKGLTLASVLPFGELLLLKDTANLSTGGTAVDVTDSVHPSNVFLAERVARLMNLDICGIDIVAEDISQPITEENGAVIEVNACPGFRMHLSPSAGPGRDVGGEVIKMLYPSHAPTRIPVVAVTGTNGKTTTTRLVAHFAKNAGHSVGYTTTDGIYIQDQLIYEGDCSGPQSAEAILRDPSVNFAVLECARGGILRSGLGFDKCNISIITNITEDHLGLDDIHTLEELARVKSVVARSTFSNGYAILNADDDTVYGLREELDCTVALFSVHENNERVLAHCRAGGMAAIIRQGYFTLCRGKWTERIANVNDVPLTFEGRATCMIKNILPSILAAALCDFDTKTIRRSLQSFVPGPEFTPGRMNVFKVRDSQVMIDYVHNTDGFQELAEFMKRVDAEVKVGIIGCAGDRRDEDIIKMGVCVAQMFDKIIIRHDKDGRGRTEQELTRLLLEGIHCVNQEAEITVISDEVEALEYAIDHFGKGAFIVNSSEEIKKSIDFVRMKQQAASHSFAFEYAA</sequence>
<gene>
    <name evidence="15" type="ordered locus">Runsl_4259</name>
</gene>
<dbReference type="Pfam" id="PF08245">
    <property type="entry name" value="Mur_ligase_M"/>
    <property type="match status" value="1"/>
</dbReference>
<dbReference type="EC" id="6.3.2.30" evidence="4"/>
<comment type="function">
    <text evidence="1">Catalyzes the ATP-dependent polymerization of arginine and aspartate to multi-L-arginyl-poly-L-aspartic acid (cyanophycin; a water-insoluble reserve polymer).</text>
</comment>
<comment type="catalytic activity">
    <reaction evidence="11">
        <text>[L-4-(L-arginin-2-N-yl)aspartate](n)-L-aspartate + L-arginine + ATP = [L-4-(L-arginin-2-N-yl)aspartate](n+1) + ADP + phosphate + H(+)</text>
        <dbReference type="Rhea" id="RHEA:23888"/>
        <dbReference type="Rhea" id="RHEA-COMP:13732"/>
        <dbReference type="Rhea" id="RHEA-COMP:13733"/>
        <dbReference type="ChEBI" id="CHEBI:15378"/>
        <dbReference type="ChEBI" id="CHEBI:30616"/>
        <dbReference type="ChEBI" id="CHEBI:32682"/>
        <dbReference type="ChEBI" id="CHEBI:43474"/>
        <dbReference type="ChEBI" id="CHEBI:137986"/>
        <dbReference type="ChEBI" id="CHEBI:137990"/>
        <dbReference type="ChEBI" id="CHEBI:456216"/>
        <dbReference type="EC" id="6.3.2.30"/>
    </reaction>
</comment>
<dbReference type="NCBIfam" id="NF010623">
    <property type="entry name" value="PRK14016.1"/>
    <property type="match status" value="1"/>
</dbReference>
<dbReference type="InterPro" id="IPR036615">
    <property type="entry name" value="Mur_ligase_C_dom_sf"/>
</dbReference>
<evidence type="ECO:0000259" key="14">
    <source>
        <dbReference type="PROSITE" id="PS50975"/>
    </source>
</evidence>
<evidence type="ECO:0000256" key="9">
    <source>
        <dbReference type="ARBA" id="ARBA00022840"/>
    </source>
</evidence>
<reference evidence="16" key="1">
    <citation type="submission" date="2011-06" db="EMBL/GenBank/DDBJ databases">
        <title>The complete genome of chromosome of Runella slithyformis DSM 19594.</title>
        <authorList>
            <consortium name="US DOE Joint Genome Institute (JGI-PGF)"/>
            <person name="Lucas S."/>
            <person name="Han J."/>
            <person name="Lapidus A."/>
            <person name="Bruce D."/>
            <person name="Goodwin L."/>
            <person name="Pitluck S."/>
            <person name="Peters L."/>
            <person name="Kyrpides N."/>
            <person name="Mavromatis K."/>
            <person name="Ivanova N."/>
            <person name="Ovchinnikova G."/>
            <person name="Zhang X."/>
            <person name="Misra M."/>
            <person name="Detter J.C."/>
            <person name="Tapia R."/>
            <person name="Han C."/>
            <person name="Land M."/>
            <person name="Hauser L."/>
            <person name="Markowitz V."/>
            <person name="Cheng J.-F."/>
            <person name="Hugenholtz P."/>
            <person name="Woyke T."/>
            <person name="Wu D."/>
            <person name="Tindall B."/>
            <person name="Faehrich R."/>
            <person name="Brambilla E."/>
            <person name="Klenk H.-P."/>
            <person name="Eisen J.A."/>
        </authorList>
    </citation>
    <scope>NUCLEOTIDE SEQUENCE [LARGE SCALE GENOMIC DNA]</scope>
    <source>
        <strain evidence="16">ATCC 29530 / DSM 19594 / LMG 11500 / NCIMB 11436 / LSU 4</strain>
    </source>
</reference>
<dbReference type="Pfam" id="PF07478">
    <property type="entry name" value="Dala_Dala_lig_C"/>
    <property type="match status" value="1"/>
</dbReference>
<evidence type="ECO:0000256" key="12">
    <source>
        <dbReference type="ARBA" id="ARBA00048425"/>
    </source>
</evidence>
<dbReference type="InterPro" id="IPR011095">
    <property type="entry name" value="Dala_Dala_lig_C"/>
</dbReference>
<feature type="domain" description="ATP-grasp" evidence="14">
    <location>
        <begin position="221"/>
        <end position="474"/>
    </location>
</feature>
<evidence type="ECO:0000256" key="4">
    <source>
        <dbReference type="ARBA" id="ARBA00012968"/>
    </source>
</evidence>
<evidence type="ECO:0000256" key="2">
    <source>
        <dbReference type="ARBA" id="ARBA00009060"/>
    </source>
</evidence>
<dbReference type="RefSeq" id="WP_013929899.1">
    <property type="nucleotide sequence ID" value="NC_015703.1"/>
</dbReference>
<dbReference type="Gene3D" id="3.40.1190.10">
    <property type="entry name" value="Mur-like, catalytic domain"/>
    <property type="match status" value="1"/>
</dbReference>
<dbReference type="NCBIfam" id="TIGR02068">
    <property type="entry name" value="cya_phycin_syn"/>
    <property type="match status" value="1"/>
</dbReference>
<evidence type="ECO:0000256" key="11">
    <source>
        <dbReference type="ARBA" id="ARBA00048094"/>
    </source>
</evidence>
<dbReference type="InterPro" id="IPR004101">
    <property type="entry name" value="Mur_ligase_C"/>
</dbReference>
<protein>
    <recommendedName>
        <fullName evidence="6">Cyanophycin synthetase</fullName>
        <ecNumber evidence="5">6.3.2.29</ecNumber>
        <ecNumber evidence="4">6.3.2.30</ecNumber>
    </recommendedName>
    <alternativeName>
        <fullName evidence="10">Cyanophycin synthase</fullName>
    </alternativeName>
</protein>
<keyword evidence="9 13" id="KW-0067">ATP-binding</keyword>
<comment type="catalytic activity">
    <reaction evidence="12">
        <text>[L-4-(L-arginin-2-N-yl)aspartate](n) + L-aspartate + ATP = [L-4-(L-arginin-2-N-yl)aspartate](n)-L-aspartate + ADP + phosphate + H(+)</text>
        <dbReference type="Rhea" id="RHEA:13277"/>
        <dbReference type="Rhea" id="RHEA-COMP:13728"/>
        <dbReference type="Rhea" id="RHEA-COMP:13733"/>
        <dbReference type="ChEBI" id="CHEBI:15378"/>
        <dbReference type="ChEBI" id="CHEBI:29991"/>
        <dbReference type="ChEBI" id="CHEBI:30616"/>
        <dbReference type="ChEBI" id="CHEBI:43474"/>
        <dbReference type="ChEBI" id="CHEBI:137986"/>
        <dbReference type="ChEBI" id="CHEBI:137990"/>
        <dbReference type="ChEBI" id="CHEBI:456216"/>
        <dbReference type="EC" id="6.3.2.29"/>
    </reaction>
</comment>
<keyword evidence="8 13" id="KW-0547">Nucleotide-binding</keyword>
<accession>A0A7U3ZNS4</accession>
<dbReference type="AlphaFoldDB" id="A0A7U3ZNS4"/>
<dbReference type="Proteomes" id="UP000000493">
    <property type="component" value="Chromosome"/>
</dbReference>
<evidence type="ECO:0000256" key="6">
    <source>
        <dbReference type="ARBA" id="ARBA00022036"/>
    </source>
</evidence>
<evidence type="ECO:0000256" key="5">
    <source>
        <dbReference type="ARBA" id="ARBA00013005"/>
    </source>
</evidence>
<dbReference type="GO" id="GO:0046872">
    <property type="term" value="F:metal ion binding"/>
    <property type="evidence" value="ECO:0007669"/>
    <property type="project" value="InterPro"/>
</dbReference>
<dbReference type="KEGG" id="rsi:Runsl_4259"/>
<dbReference type="InterPro" id="IPR011761">
    <property type="entry name" value="ATP-grasp"/>
</dbReference>
<dbReference type="InterPro" id="IPR036565">
    <property type="entry name" value="Mur-like_cat_sf"/>
</dbReference>
<dbReference type="SUPFAM" id="SSF56059">
    <property type="entry name" value="Glutathione synthetase ATP-binding domain-like"/>
    <property type="match status" value="1"/>
</dbReference>
<comment type="subunit">
    <text evidence="3">Homodimer.</text>
</comment>
<evidence type="ECO:0000256" key="10">
    <source>
        <dbReference type="ARBA" id="ARBA00031353"/>
    </source>
</evidence>
<dbReference type="SUPFAM" id="SSF53244">
    <property type="entry name" value="MurD-like peptide ligases, peptide-binding domain"/>
    <property type="match status" value="1"/>
</dbReference>
<name>A0A7U3ZNS4_RUNSL</name>
<dbReference type="GO" id="GO:0005524">
    <property type="term" value="F:ATP binding"/>
    <property type="evidence" value="ECO:0007669"/>
    <property type="project" value="UniProtKB-UniRule"/>
</dbReference>
<evidence type="ECO:0000256" key="1">
    <source>
        <dbReference type="ARBA" id="ARBA00003184"/>
    </source>
</evidence>
<proteinExistence type="inferred from homology"/>
<dbReference type="GO" id="GO:0071161">
    <property type="term" value="F:cyanophycin synthetase activity (L-arginine-adding)"/>
    <property type="evidence" value="ECO:0007669"/>
    <property type="project" value="UniProtKB-EC"/>
</dbReference>
<dbReference type="Pfam" id="PF18921">
    <property type="entry name" value="Cyanophycin_syn"/>
    <property type="match status" value="1"/>
</dbReference>
<keyword evidence="16" id="KW-1185">Reference proteome</keyword>
<organism evidence="15 16">
    <name type="scientific">Runella slithyformis (strain ATCC 29530 / DSM 19594 / LMG 11500 / NCIMB 11436 / LSU 4)</name>
    <dbReference type="NCBI Taxonomy" id="761193"/>
    <lineage>
        <taxon>Bacteria</taxon>
        <taxon>Pseudomonadati</taxon>
        <taxon>Bacteroidota</taxon>
        <taxon>Cytophagia</taxon>
        <taxon>Cytophagales</taxon>
        <taxon>Spirosomataceae</taxon>
        <taxon>Runella</taxon>
    </lineage>
</organism>
<evidence type="ECO:0000313" key="16">
    <source>
        <dbReference type="Proteomes" id="UP000000493"/>
    </source>
</evidence>
<reference evidence="15 16" key="2">
    <citation type="journal article" date="2012" name="Stand. Genomic Sci.">
        <title>Complete genome sequence of the aquatic bacterium Runella slithyformis type strain (LSU 4(T)).</title>
        <authorList>
            <person name="Copeland A."/>
            <person name="Zhang X."/>
            <person name="Misra M."/>
            <person name="Lapidus A."/>
            <person name="Nolan M."/>
            <person name="Lucas S."/>
            <person name="Deshpande S."/>
            <person name="Cheng J.F."/>
            <person name="Tapia R."/>
            <person name="Goodwin L.A."/>
            <person name="Pitluck S."/>
            <person name="Liolios K."/>
            <person name="Pagani I."/>
            <person name="Ivanova N."/>
            <person name="Mikhailova N."/>
            <person name="Pati A."/>
            <person name="Chen A."/>
            <person name="Palaniappan K."/>
            <person name="Land M."/>
            <person name="Hauser L."/>
            <person name="Pan C."/>
            <person name="Jeffries C.D."/>
            <person name="Detter J.C."/>
            <person name="Brambilla E.M."/>
            <person name="Rohde M."/>
            <person name="Djao O.D."/>
            <person name="Goker M."/>
            <person name="Sikorski J."/>
            <person name="Tindall B.J."/>
            <person name="Woyke T."/>
            <person name="Bristow J."/>
            <person name="Eisen J.A."/>
            <person name="Markowitz V."/>
            <person name="Hugenholtz P."/>
            <person name="Kyrpides N.C."/>
            <person name="Klenk H.P."/>
            <person name="Mavromatis K."/>
        </authorList>
    </citation>
    <scope>NUCLEOTIDE SEQUENCE [LARGE SCALE GENOMIC DNA]</scope>
    <source>
        <strain evidence="16">ATCC 29530 / DSM 19594 / LMG 11500 / NCIMB 11436 / LSU 4</strain>
    </source>
</reference>
<dbReference type="SUPFAM" id="SSF53623">
    <property type="entry name" value="MurD-like peptide ligases, catalytic domain"/>
    <property type="match status" value="1"/>
</dbReference>
<evidence type="ECO:0000256" key="7">
    <source>
        <dbReference type="ARBA" id="ARBA00022598"/>
    </source>
</evidence>
<dbReference type="EMBL" id="CP002859">
    <property type="protein sequence ID" value="AEI50602.1"/>
    <property type="molecule type" value="Genomic_DNA"/>
</dbReference>
<dbReference type="InterPro" id="IPR013221">
    <property type="entry name" value="Mur_ligase_cen"/>
</dbReference>
<evidence type="ECO:0000313" key="15">
    <source>
        <dbReference type="EMBL" id="AEI50602.1"/>
    </source>
</evidence>
<dbReference type="Gene3D" id="3.30.470.20">
    <property type="entry name" value="ATP-grasp fold, B domain"/>
    <property type="match status" value="2"/>
</dbReference>
<dbReference type="InterPro" id="IPR044019">
    <property type="entry name" value="Cyanophycin_syn_N"/>
</dbReference>
<evidence type="ECO:0000256" key="13">
    <source>
        <dbReference type="PROSITE-ProRule" id="PRU00409"/>
    </source>
</evidence>
<evidence type="ECO:0000256" key="8">
    <source>
        <dbReference type="ARBA" id="ARBA00022741"/>
    </source>
</evidence>
<comment type="similarity">
    <text evidence="2">In the C-terminal section; belongs to the MurCDEF family.</text>
</comment>
<dbReference type="GO" id="GO:0071160">
    <property type="term" value="F:cyanophycin synthetase activity (L-aspartate-adding)"/>
    <property type="evidence" value="ECO:0007669"/>
    <property type="project" value="UniProtKB-EC"/>
</dbReference>
<dbReference type="PROSITE" id="PS50975">
    <property type="entry name" value="ATP_GRASP"/>
    <property type="match status" value="1"/>
</dbReference>
<dbReference type="InterPro" id="IPR011810">
    <property type="entry name" value="Cya_phycin_syn"/>
</dbReference>
<dbReference type="EC" id="6.3.2.29" evidence="5"/>
<dbReference type="Gene3D" id="3.90.190.20">
    <property type="entry name" value="Mur ligase, C-terminal domain"/>
    <property type="match status" value="1"/>
</dbReference>
<dbReference type="PANTHER" id="PTHR23135">
    <property type="entry name" value="MUR LIGASE FAMILY MEMBER"/>
    <property type="match status" value="1"/>
</dbReference>
<keyword evidence="7 15" id="KW-0436">Ligase</keyword>
<dbReference type="PANTHER" id="PTHR23135:SF18">
    <property type="entry name" value="CYANOPHYCIN SYNTHETASE"/>
    <property type="match status" value="1"/>
</dbReference>
<dbReference type="Pfam" id="PF02875">
    <property type="entry name" value="Mur_ligase_C"/>
    <property type="match status" value="1"/>
</dbReference>
<evidence type="ECO:0000256" key="3">
    <source>
        <dbReference type="ARBA" id="ARBA00011738"/>
    </source>
</evidence>
<dbReference type="GO" id="GO:0008716">
    <property type="term" value="F:D-alanine-D-alanine ligase activity"/>
    <property type="evidence" value="ECO:0007669"/>
    <property type="project" value="InterPro"/>
</dbReference>